<comment type="caution">
    <text evidence="2">The sequence shown here is derived from an EMBL/GenBank/DDBJ whole genome shotgun (WGS) entry which is preliminary data.</text>
</comment>
<keyword evidence="1" id="KW-0732">Signal</keyword>
<dbReference type="GeneID" id="68355424"/>
<dbReference type="RefSeq" id="XP_044719706.1">
    <property type="nucleotide sequence ID" value="XM_044864766.1"/>
</dbReference>
<feature type="chain" id="PRO_5040238954" evidence="1">
    <location>
        <begin position="22"/>
        <end position="77"/>
    </location>
</feature>
<keyword evidence="3" id="KW-1185">Reference proteome</keyword>
<reference evidence="2" key="1">
    <citation type="submission" date="2021-09" db="EMBL/GenBank/DDBJ databases">
        <title>A high-quality genome of the endoparasitic fungus Hirsutella rhossiliensis with a comparison of Hirsutella genomes reveals transposable elements contributing to genome size variation.</title>
        <authorList>
            <person name="Lin R."/>
            <person name="Jiao Y."/>
            <person name="Sun X."/>
            <person name="Ling J."/>
            <person name="Xie B."/>
            <person name="Cheng X."/>
        </authorList>
    </citation>
    <scope>NUCLEOTIDE SEQUENCE</scope>
    <source>
        <strain evidence="2">HR02</strain>
    </source>
</reference>
<name>A0A9P8SGL5_9HYPO</name>
<gene>
    <name evidence="2" type="ORF">HRG_06295</name>
</gene>
<proteinExistence type="predicted"/>
<feature type="signal peptide" evidence="1">
    <location>
        <begin position="1"/>
        <end position="21"/>
    </location>
</feature>
<dbReference type="EMBL" id="JAIZPD010000006">
    <property type="protein sequence ID" value="KAH0962193.1"/>
    <property type="molecule type" value="Genomic_DNA"/>
</dbReference>
<protein>
    <submittedName>
        <fullName evidence="2">Uncharacterized protein</fullName>
    </submittedName>
</protein>
<evidence type="ECO:0000313" key="3">
    <source>
        <dbReference type="Proteomes" id="UP000824596"/>
    </source>
</evidence>
<organism evidence="2 3">
    <name type="scientific">Hirsutella rhossiliensis</name>
    <dbReference type="NCBI Taxonomy" id="111463"/>
    <lineage>
        <taxon>Eukaryota</taxon>
        <taxon>Fungi</taxon>
        <taxon>Dikarya</taxon>
        <taxon>Ascomycota</taxon>
        <taxon>Pezizomycotina</taxon>
        <taxon>Sordariomycetes</taxon>
        <taxon>Hypocreomycetidae</taxon>
        <taxon>Hypocreales</taxon>
        <taxon>Ophiocordycipitaceae</taxon>
        <taxon>Hirsutella</taxon>
    </lineage>
</organism>
<dbReference type="AlphaFoldDB" id="A0A9P8SGL5"/>
<accession>A0A9P8SGL5</accession>
<sequence>MKTSAVLAVVFAAVAYAKVESANKIKPKDQGLVDAACENLGKIEEGAESCLKKCGISKPQQHQALGLIKKVCDTREK</sequence>
<evidence type="ECO:0000313" key="2">
    <source>
        <dbReference type="EMBL" id="KAH0962193.1"/>
    </source>
</evidence>
<dbReference type="Proteomes" id="UP000824596">
    <property type="component" value="Unassembled WGS sequence"/>
</dbReference>
<evidence type="ECO:0000256" key="1">
    <source>
        <dbReference type="SAM" id="SignalP"/>
    </source>
</evidence>